<keyword evidence="13" id="KW-0560">Oxidoreductase</keyword>
<keyword evidence="3 9" id="KW-0349">Heme</keyword>
<keyword evidence="6" id="KW-0677">Repeat</keyword>
<dbReference type="InterPro" id="IPR009056">
    <property type="entry name" value="Cyt_c-like_dom"/>
</dbReference>
<accession>A0A6S7BNH8</accession>
<evidence type="ECO:0000313" key="13">
    <source>
        <dbReference type="EMBL" id="CAB3790969.1"/>
    </source>
</evidence>
<feature type="binding site" description="covalent" evidence="9">
    <location>
        <position position="337"/>
    </location>
    <ligand>
        <name>heme c</name>
        <dbReference type="ChEBI" id="CHEBI:61717"/>
        <label>3</label>
    </ligand>
</feature>
<dbReference type="PANTHER" id="PTHR35008">
    <property type="entry name" value="BLL4482 PROTEIN-RELATED"/>
    <property type="match status" value="1"/>
</dbReference>
<feature type="signal peptide" evidence="11">
    <location>
        <begin position="1"/>
        <end position="20"/>
    </location>
</feature>
<dbReference type="GO" id="GO:0005506">
    <property type="term" value="F:iron ion binding"/>
    <property type="evidence" value="ECO:0007669"/>
    <property type="project" value="InterPro"/>
</dbReference>
<feature type="binding site" description="covalent" evidence="9">
    <location>
        <position position="334"/>
    </location>
    <ligand>
        <name>heme c</name>
        <dbReference type="ChEBI" id="CHEBI:61717"/>
        <label>3</label>
    </ligand>
</feature>
<dbReference type="PROSITE" id="PS51007">
    <property type="entry name" value="CYTC"/>
    <property type="match status" value="3"/>
</dbReference>
<feature type="domain" description="Cytochrome c" evidence="12">
    <location>
        <begin position="39"/>
        <end position="142"/>
    </location>
</feature>
<dbReference type="GO" id="GO:0020037">
    <property type="term" value="F:heme binding"/>
    <property type="evidence" value="ECO:0007669"/>
    <property type="project" value="InterPro"/>
</dbReference>
<dbReference type="RefSeq" id="WP_175105607.1">
    <property type="nucleotide sequence ID" value="NZ_CADIKM010000013.1"/>
</dbReference>
<evidence type="ECO:0000256" key="5">
    <source>
        <dbReference type="ARBA" id="ARBA00022729"/>
    </source>
</evidence>
<evidence type="ECO:0000256" key="1">
    <source>
        <dbReference type="ARBA" id="ARBA00004236"/>
    </source>
</evidence>
<evidence type="ECO:0000256" key="9">
    <source>
        <dbReference type="PIRSR" id="PIRSR000018-50"/>
    </source>
</evidence>
<sequence length="432" mass="46232">MRKILIPVIAIALIAAGCWASTWSKPVVNVAAEVAARRGDPVHGEYLARVGDCMACHTAKGGTPFAGGYPFKTPLGTIYSSNITSDRVHGIGGYTFDDFVLAMREGVAKDGRRLYPAMPYTSYAKVSDADLKDVYAYFTSRVAASDTANRPSDIVWPLSIRWPLAFWDRAFHDDTRFQPVGSQSVEWNRGAYLVQGLAHCSTCHTPRGMGFQELDLTGKTSLFLSGTSLDHASPINLRGDSGSGLGDLSVADIATLLKTGRGPHSAVTGPMGEVVEHSTQYLADADLQAIAVYLKSLSARQHDAVSYQRSDATFKSIMAGTATGHGASIYLDSCAACHRPNGEGASRVFPALANNPMVLAVHPDSLIAVILEGSRLPSTANAPAPLAMPPFAWRYDDEQVAELATFVRSSWGNHAAAVTADQVKGIRDHLNH</sequence>
<name>A0A6S7BNH8_9BURK</name>
<comment type="subcellular location">
    <subcellularLocation>
        <location evidence="1">Cell membrane</location>
    </subcellularLocation>
</comment>
<evidence type="ECO:0000256" key="10">
    <source>
        <dbReference type="PIRSR" id="PIRSR000018-51"/>
    </source>
</evidence>
<gene>
    <name evidence="13" type="ORF">LMG28138_03074</name>
</gene>
<dbReference type="SUPFAM" id="SSF46626">
    <property type="entry name" value="Cytochrome c"/>
    <property type="match status" value="3"/>
</dbReference>
<evidence type="ECO:0000256" key="8">
    <source>
        <dbReference type="ARBA" id="ARBA00023136"/>
    </source>
</evidence>
<dbReference type="InterPro" id="IPR014353">
    <property type="entry name" value="Membr-bd_ADH_cyt_c"/>
</dbReference>
<dbReference type="Gene3D" id="1.10.760.10">
    <property type="entry name" value="Cytochrome c-like domain"/>
    <property type="match status" value="3"/>
</dbReference>
<dbReference type="PIRSF" id="PIRSF000018">
    <property type="entry name" value="Mb_ADH_cyt_c"/>
    <property type="match status" value="1"/>
</dbReference>
<dbReference type="Proteomes" id="UP000494115">
    <property type="component" value="Unassembled WGS sequence"/>
</dbReference>
<keyword evidence="2" id="KW-1003">Cell membrane</keyword>
<reference evidence="13 14" key="1">
    <citation type="submission" date="2020-04" db="EMBL/GenBank/DDBJ databases">
        <authorList>
            <person name="De Canck E."/>
        </authorList>
    </citation>
    <scope>NUCLEOTIDE SEQUENCE [LARGE SCALE GENOMIC DNA]</scope>
    <source>
        <strain evidence="13 14">LMG 28138</strain>
    </source>
</reference>
<feature type="domain" description="Cytochrome c" evidence="12">
    <location>
        <begin position="321"/>
        <end position="411"/>
    </location>
</feature>
<evidence type="ECO:0000259" key="12">
    <source>
        <dbReference type="PROSITE" id="PS51007"/>
    </source>
</evidence>
<evidence type="ECO:0000256" key="3">
    <source>
        <dbReference type="ARBA" id="ARBA00022617"/>
    </source>
</evidence>
<feature type="binding site" description="covalent" evidence="9">
    <location>
        <position position="200"/>
    </location>
    <ligand>
        <name>heme c</name>
        <dbReference type="ChEBI" id="CHEBI:61717"/>
        <label>2</label>
    </ligand>
</feature>
<feature type="binding site" description="axial binding residue" evidence="10">
    <location>
        <position position="338"/>
    </location>
    <ligand>
        <name>heme c</name>
        <dbReference type="ChEBI" id="CHEBI:61717"/>
        <label>3</label>
    </ligand>
    <ligandPart>
        <name>Fe</name>
        <dbReference type="ChEBI" id="CHEBI:18248"/>
    </ligandPart>
</feature>
<evidence type="ECO:0000256" key="7">
    <source>
        <dbReference type="ARBA" id="ARBA00023004"/>
    </source>
</evidence>
<keyword evidence="8" id="KW-0472">Membrane</keyword>
<dbReference type="InterPro" id="IPR051459">
    <property type="entry name" value="Cytochrome_c-type_DH"/>
</dbReference>
<dbReference type="GO" id="GO:0009055">
    <property type="term" value="F:electron transfer activity"/>
    <property type="evidence" value="ECO:0007669"/>
    <property type="project" value="InterPro"/>
</dbReference>
<evidence type="ECO:0000256" key="11">
    <source>
        <dbReference type="SAM" id="SignalP"/>
    </source>
</evidence>
<keyword evidence="4 10" id="KW-0479">Metal-binding</keyword>
<feature type="binding site" description="covalent" evidence="9">
    <location>
        <position position="53"/>
    </location>
    <ligand>
        <name>heme c</name>
        <dbReference type="ChEBI" id="CHEBI:61717"/>
        <label>1</label>
    </ligand>
</feature>
<keyword evidence="5 11" id="KW-0732">Signal</keyword>
<organism evidence="13 14">
    <name type="scientific">Pararobbsia alpina</name>
    <dbReference type="NCBI Taxonomy" id="621374"/>
    <lineage>
        <taxon>Bacteria</taxon>
        <taxon>Pseudomonadati</taxon>
        <taxon>Pseudomonadota</taxon>
        <taxon>Betaproteobacteria</taxon>
        <taxon>Burkholderiales</taxon>
        <taxon>Burkholderiaceae</taxon>
        <taxon>Pararobbsia</taxon>
    </lineage>
</organism>
<keyword evidence="14" id="KW-1185">Reference proteome</keyword>
<dbReference type="EC" id="1.1.99.3" evidence="13"/>
<dbReference type="AlphaFoldDB" id="A0A6S7BNH8"/>
<protein>
    <submittedName>
        <fullName evidence="13">Gluconate 2-dehydrogenase cytochrome c subunit</fullName>
        <ecNumber evidence="13">1.1.99.3</ecNumber>
    </submittedName>
</protein>
<dbReference type="GO" id="GO:0005886">
    <property type="term" value="C:plasma membrane"/>
    <property type="evidence" value="ECO:0007669"/>
    <property type="project" value="UniProtKB-SubCell"/>
</dbReference>
<feature type="domain" description="Cytochrome c" evidence="12">
    <location>
        <begin position="185"/>
        <end position="298"/>
    </location>
</feature>
<evidence type="ECO:0000256" key="6">
    <source>
        <dbReference type="ARBA" id="ARBA00022737"/>
    </source>
</evidence>
<evidence type="ECO:0000313" key="14">
    <source>
        <dbReference type="Proteomes" id="UP000494115"/>
    </source>
</evidence>
<comment type="cofactor">
    <cofactor evidence="9">
        <name>heme c</name>
        <dbReference type="ChEBI" id="CHEBI:61717"/>
    </cofactor>
    <text evidence="9">Binds 3 heme c groups covalently per subunit.</text>
</comment>
<evidence type="ECO:0000256" key="2">
    <source>
        <dbReference type="ARBA" id="ARBA00022475"/>
    </source>
</evidence>
<feature type="chain" id="PRO_5028852754" evidence="11">
    <location>
        <begin position="21"/>
        <end position="432"/>
    </location>
</feature>
<dbReference type="PANTHER" id="PTHR35008:SF8">
    <property type="entry name" value="ALCOHOL DEHYDROGENASE CYTOCHROME C SUBUNIT"/>
    <property type="match status" value="1"/>
</dbReference>
<dbReference type="GO" id="GO:0033717">
    <property type="term" value="F:gluconate 2-dehydrogenase (acceptor) activity"/>
    <property type="evidence" value="ECO:0007669"/>
    <property type="project" value="UniProtKB-EC"/>
</dbReference>
<dbReference type="Pfam" id="PF00034">
    <property type="entry name" value="Cytochrom_C"/>
    <property type="match status" value="1"/>
</dbReference>
<dbReference type="EMBL" id="CADIKM010000013">
    <property type="protein sequence ID" value="CAB3790969.1"/>
    <property type="molecule type" value="Genomic_DNA"/>
</dbReference>
<dbReference type="PROSITE" id="PS51257">
    <property type="entry name" value="PROKAR_LIPOPROTEIN"/>
    <property type="match status" value="1"/>
</dbReference>
<feature type="binding site" description="covalent" evidence="9">
    <location>
        <position position="56"/>
    </location>
    <ligand>
        <name>heme c</name>
        <dbReference type="ChEBI" id="CHEBI:61717"/>
        <label>1</label>
    </ligand>
</feature>
<feature type="binding site" description="covalent" evidence="9">
    <location>
        <position position="203"/>
    </location>
    <ligand>
        <name>heme c</name>
        <dbReference type="ChEBI" id="CHEBI:61717"/>
        <label>2</label>
    </ligand>
</feature>
<feature type="binding site" description="axial binding residue" evidence="10">
    <location>
        <position position="57"/>
    </location>
    <ligand>
        <name>heme c</name>
        <dbReference type="ChEBI" id="CHEBI:61717"/>
        <label>1</label>
    </ligand>
    <ligandPart>
        <name>Fe</name>
        <dbReference type="ChEBI" id="CHEBI:18248"/>
    </ligandPart>
</feature>
<proteinExistence type="predicted"/>
<keyword evidence="7 10" id="KW-0408">Iron</keyword>
<feature type="binding site" description="axial binding residue" evidence="10">
    <location>
        <position position="204"/>
    </location>
    <ligand>
        <name>heme c</name>
        <dbReference type="ChEBI" id="CHEBI:61717"/>
        <label>2</label>
    </ligand>
    <ligandPart>
        <name>Fe</name>
        <dbReference type="ChEBI" id="CHEBI:18248"/>
    </ligandPart>
</feature>
<evidence type="ECO:0000256" key="4">
    <source>
        <dbReference type="ARBA" id="ARBA00022723"/>
    </source>
</evidence>
<dbReference type="InterPro" id="IPR036909">
    <property type="entry name" value="Cyt_c-like_dom_sf"/>
</dbReference>